<name>A0A2R7YW35_9ACTN</name>
<keyword evidence="1" id="KW-0812">Transmembrane</keyword>
<feature type="transmembrane region" description="Helical" evidence="1">
    <location>
        <begin position="141"/>
        <end position="163"/>
    </location>
</feature>
<accession>A0A2R7YW35</accession>
<evidence type="ECO:0008006" key="4">
    <source>
        <dbReference type="Google" id="ProtNLM"/>
    </source>
</evidence>
<dbReference type="AlphaFoldDB" id="A0A2R7YW35"/>
<evidence type="ECO:0000313" key="2">
    <source>
        <dbReference type="EMBL" id="PUA80541.1"/>
    </source>
</evidence>
<feature type="transmembrane region" description="Helical" evidence="1">
    <location>
        <begin position="78"/>
        <end position="96"/>
    </location>
</feature>
<dbReference type="Proteomes" id="UP000244867">
    <property type="component" value="Unassembled WGS sequence"/>
</dbReference>
<reference evidence="2 3" key="1">
    <citation type="submission" date="2018-03" db="EMBL/GenBank/DDBJ databases">
        <authorList>
            <person name="Keele B.F."/>
        </authorList>
    </citation>
    <scope>NUCLEOTIDE SEQUENCE [LARGE SCALE GENOMIC DNA]</scope>
    <source>
        <strain evidence="2 3">IB-3</strain>
    </source>
</reference>
<keyword evidence="3" id="KW-1185">Reference proteome</keyword>
<evidence type="ECO:0000313" key="3">
    <source>
        <dbReference type="Proteomes" id="UP000244867"/>
    </source>
</evidence>
<dbReference type="EMBL" id="PYXZ01000005">
    <property type="protein sequence ID" value="PUA80541.1"/>
    <property type="molecule type" value="Genomic_DNA"/>
</dbReference>
<protein>
    <recommendedName>
        <fullName evidence="4">DUF2567 domain-containing protein</fullName>
    </recommendedName>
</protein>
<keyword evidence="1" id="KW-1133">Transmembrane helix</keyword>
<proteinExistence type="predicted"/>
<organism evidence="2 3">
    <name type="scientific">Nocardioides currus</name>
    <dbReference type="NCBI Taxonomy" id="2133958"/>
    <lineage>
        <taxon>Bacteria</taxon>
        <taxon>Bacillati</taxon>
        <taxon>Actinomycetota</taxon>
        <taxon>Actinomycetes</taxon>
        <taxon>Propionibacteriales</taxon>
        <taxon>Nocardioidaceae</taxon>
        <taxon>Nocardioides</taxon>
    </lineage>
</organism>
<evidence type="ECO:0000256" key="1">
    <source>
        <dbReference type="SAM" id="Phobius"/>
    </source>
</evidence>
<sequence length="183" mass="19251">MQVLGIVAVFAAVGAVAGVVWEWLWDAPVGVAYQDQWFLEPAGPDYAFSGTGWYVVVALVAGALTAFALGWWWPRHEVASLAAIVVGSVLAGWVMFRVGHSLGPQDPRVLAAGKADFTAIPSDLTLAGVDGEPRLFRLDSAAMAAFPIGAMIASVYVFAVATGRRSGRRSGRRKPAVETPPAG</sequence>
<gene>
    <name evidence="2" type="ORF">C7S10_12290</name>
</gene>
<feature type="transmembrane region" description="Helical" evidence="1">
    <location>
        <begin position="53"/>
        <end position="73"/>
    </location>
</feature>
<comment type="caution">
    <text evidence="2">The sequence shown here is derived from an EMBL/GenBank/DDBJ whole genome shotgun (WGS) entry which is preliminary data.</text>
</comment>
<keyword evidence="1" id="KW-0472">Membrane</keyword>